<name>A0A268NZX0_SHOCL</name>
<comment type="similarity">
    <text evidence="1 5">Belongs to the bacterial solute-binding protein 1 family.</text>
</comment>
<evidence type="ECO:0000256" key="3">
    <source>
        <dbReference type="ARBA" id="ARBA00022597"/>
    </source>
</evidence>
<comment type="subcellular location">
    <subcellularLocation>
        <location evidence="5">Cell membrane</location>
        <topology evidence="5">Lipid-anchor</topology>
    </subcellularLocation>
</comment>
<sequence length="419" mass="45391">MKTNWRMVLLSGAVLTVVACGPQEEGDAGESASGTSADKLVIWEDAEKAIGIEKAVAAFEDMHGIEIEVIEKEYGGQLEDLRLDGPAGSGPDVLTIPHDQIGTAVVEGLLAPLEVDDEVTGRFTEESLLSQTVDGKVYGLPKAVETTILFYNKELVDEPPQTLDEWYELSKERVAEDEYGFVAKWDEIYYAMSVIGGGGGYIFPQNEDGQYDVNDIGLANEGAIEGGTYIQTFFEEGLFPAGIVGEQGINVLDSLFTEGKAAAVISGPWSFEPYARAGIDYGVLPLPALADGEPMSSFLGVKSYNVSSYSQNAELAQEFVEFLTNEENSLDRFEQTREIPPLTSLVEHPAIAEDEHAAAVSEQSLYTTMTPNNPEMAEVWTPIDNALGLIATGRTDVQEALEEAVQTIESQIEANHSQN</sequence>
<dbReference type="RefSeq" id="WP_095326472.1">
    <property type="nucleotide sequence ID" value="NZ_NPCC01000011.1"/>
</dbReference>
<reference evidence="6 7" key="1">
    <citation type="submission" date="2017-07" db="EMBL/GenBank/DDBJ databases">
        <title>Isolation and whole genome analysis of endospore-forming bacteria from heroin.</title>
        <authorList>
            <person name="Kalinowski J."/>
            <person name="Ahrens B."/>
            <person name="Al-Dilaimi A."/>
            <person name="Winkler A."/>
            <person name="Wibberg D."/>
            <person name="Schleenbecker U."/>
            <person name="Ruckert C."/>
            <person name="Wolfel R."/>
            <person name="Grass G."/>
        </authorList>
    </citation>
    <scope>NUCLEOTIDE SEQUENCE [LARGE SCALE GENOMIC DNA]</scope>
    <source>
        <strain evidence="6 7">7539</strain>
    </source>
</reference>
<dbReference type="GO" id="GO:0015144">
    <property type="term" value="F:carbohydrate transmembrane transporter activity"/>
    <property type="evidence" value="ECO:0007669"/>
    <property type="project" value="InterPro"/>
</dbReference>
<dbReference type="PANTHER" id="PTHR30061">
    <property type="entry name" value="MALTOSE-BINDING PERIPLASMIC PROTEIN"/>
    <property type="match status" value="1"/>
</dbReference>
<gene>
    <name evidence="6" type="ORF">CHH72_09430</name>
</gene>
<evidence type="ECO:0000256" key="5">
    <source>
        <dbReference type="RuleBase" id="RU365005"/>
    </source>
</evidence>
<keyword evidence="5" id="KW-0472">Membrane</keyword>
<dbReference type="PANTHER" id="PTHR30061:SF50">
    <property type="entry name" value="MALTOSE_MALTODEXTRIN-BINDING PERIPLASMIC PROTEIN"/>
    <property type="match status" value="1"/>
</dbReference>
<dbReference type="InterPro" id="IPR006060">
    <property type="entry name" value="Maltose/Cyclodextrin-bd"/>
</dbReference>
<dbReference type="AlphaFoldDB" id="A0A268NZX0"/>
<dbReference type="InterPro" id="IPR006059">
    <property type="entry name" value="SBP"/>
</dbReference>
<dbReference type="PROSITE" id="PS51257">
    <property type="entry name" value="PROKAR_LIPOPROTEIN"/>
    <property type="match status" value="1"/>
</dbReference>
<evidence type="ECO:0000313" key="6">
    <source>
        <dbReference type="EMBL" id="PAE89056.1"/>
    </source>
</evidence>
<dbReference type="PRINTS" id="PR00181">
    <property type="entry name" value="MALTOSEBP"/>
</dbReference>
<dbReference type="GO" id="GO:1901982">
    <property type="term" value="F:maltose binding"/>
    <property type="evidence" value="ECO:0007669"/>
    <property type="project" value="TreeGrafter"/>
</dbReference>
<comment type="caution">
    <text evidence="6">The sequence shown here is derived from an EMBL/GenBank/DDBJ whole genome shotgun (WGS) entry which is preliminary data.</text>
</comment>
<dbReference type="Gene3D" id="3.40.190.10">
    <property type="entry name" value="Periplasmic binding protein-like II"/>
    <property type="match status" value="2"/>
</dbReference>
<keyword evidence="2 5" id="KW-0813">Transport</keyword>
<dbReference type="GO" id="GO:0055052">
    <property type="term" value="C:ATP-binding cassette (ABC) transporter complex, substrate-binding subunit-containing"/>
    <property type="evidence" value="ECO:0007669"/>
    <property type="project" value="TreeGrafter"/>
</dbReference>
<dbReference type="Proteomes" id="UP000216207">
    <property type="component" value="Unassembled WGS sequence"/>
</dbReference>
<evidence type="ECO:0000256" key="4">
    <source>
        <dbReference type="ARBA" id="ARBA00022729"/>
    </source>
</evidence>
<keyword evidence="4" id="KW-0732">Signal</keyword>
<organism evidence="6 7">
    <name type="scientific">Shouchella clausii</name>
    <name type="common">Alkalihalobacillus clausii</name>
    <dbReference type="NCBI Taxonomy" id="79880"/>
    <lineage>
        <taxon>Bacteria</taxon>
        <taxon>Bacillati</taxon>
        <taxon>Bacillota</taxon>
        <taxon>Bacilli</taxon>
        <taxon>Bacillales</taxon>
        <taxon>Bacillaceae</taxon>
        <taxon>Shouchella</taxon>
    </lineage>
</organism>
<evidence type="ECO:0000256" key="1">
    <source>
        <dbReference type="ARBA" id="ARBA00008520"/>
    </source>
</evidence>
<evidence type="ECO:0000256" key="2">
    <source>
        <dbReference type="ARBA" id="ARBA00022448"/>
    </source>
</evidence>
<dbReference type="SUPFAM" id="SSF53850">
    <property type="entry name" value="Periplasmic binding protein-like II"/>
    <property type="match status" value="1"/>
</dbReference>
<proteinExistence type="inferred from homology"/>
<dbReference type="GO" id="GO:0042956">
    <property type="term" value="P:maltodextrin transmembrane transport"/>
    <property type="evidence" value="ECO:0007669"/>
    <property type="project" value="TreeGrafter"/>
</dbReference>
<dbReference type="Pfam" id="PF13416">
    <property type="entry name" value="SBP_bac_8"/>
    <property type="match status" value="1"/>
</dbReference>
<accession>A0A268NZX0</accession>
<dbReference type="GO" id="GO:0015768">
    <property type="term" value="P:maltose transport"/>
    <property type="evidence" value="ECO:0007669"/>
    <property type="project" value="TreeGrafter"/>
</dbReference>
<evidence type="ECO:0000313" key="7">
    <source>
        <dbReference type="Proteomes" id="UP000216207"/>
    </source>
</evidence>
<protein>
    <recommendedName>
        <fullName evidence="5">Maltodextrin-binding protein</fullName>
    </recommendedName>
</protein>
<keyword evidence="5" id="KW-0449">Lipoprotein</keyword>
<keyword evidence="5" id="KW-1003">Cell membrane</keyword>
<keyword evidence="3 5" id="KW-0762">Sugar transport</keyword>
<dbReference type="EMBL" id="NPCC01000011">
    <property type="protein sequence ID" value="PAE89056.1"/>
    <property type="molecule type" value="Genomic_DNA"/>
</dbReference>